<evidence type="ECO:0000259" key="8">
    <source>
        <dbReference type="Pfam" id="PF00408"/>
    </source>
</evidence>
<dbReference type="Pfam" id="PF02878">
    <property type="entry name" value="PGM_PMM_I"/>
    <property type="match status" value="1"/>
</dbReference>
<proteinExistence type="inferred from homology"/>
<dbReference type="SUPFAM" id="SSF53738">
    <property type="entry name" value="Phosphoglucomutase, first 3 domains"/>
    <property type="match status" value="2"/>
</dbReference>
<evidence type="ECO:0000259" key="10">
    <source>
        <dbReference type="Pfam" id="PF02879"/>
    </source>
</evidence>
<dbReference type="EMBL" id="CACVAQ010000344">
    <property type="protein sequence ID" value="CAA6824440.1"/>
    <property type="molecule type" value="Genomic_DNA"/>
</dbReference>
<evidence type="ECO:0000256" key="4">
    <source>
        <dbReference type="ARBA" id="ARBA00022723"/>
    </source>
</evidence>
<keyword evidence="5 7" id="KW-0460">Magnesium</keyword>
<name>A0A6S6U599_9BACT</name>
<dbReference type="Pfam" id="PF02879">
    <property type="entry name" value="PGM_PMM_II"/>
    <property type="match status" value="1"/>
</dbReference>
<keyword evidence="4 7" id="KW-0479">Metal-binding</keyword>
<dbReference type="Gene3D" id="3.40.120.10">
    <property type="entry name" value="Alpha-D-Glucose-1,6-Bisphosphate, subunit A, domain 3"/>
    <property type="match status" value="3"/>
</dbReference>
<feature type="domain" description="Alpha-D-phosphohexomutase alpha/beta/alpha" evidence="11">
    <location>
        <begin position="262"/>
        <end position="371"/>
    </location>
</feature>
<dbReference type="AlphaFoldDB" id="A0A6S6U599"/>
<gene>
    <name evidence="12" type="ORF">HELGO_WM19500</name>
</gene>
<sequence>MTKIKFGTDGWRAIIAKEYTVDNVKRIATATALWVKQNGGTSLVLGYDCRFGGLMFAETTAQIMGFHGIKTYFDKNISTTPMVSLGVVRKKAKMGVVITASHNPASYNGYKLKSDLGGPSIPKDIDAVEALIPDNNITDELPSMEQMEKDGLLEYVNLEDLYMAEVESKFDLETIRNSGVICAYDAMYGAGQNVVRRILPSAVPLHCTINPSFNGQAPEPIDKNLQELSQLIKDNKQITCGLANDGDADRIGMYDEDGTFVNSHQILLLIVHYLHKYKNMTGKVVVSFSVTDKLKKLCKLYGLEYQVVKIGFKHVAEIMITENVLVGGEESGGIAAAGHIPERDGAWIGLLVLEFMAKTGKSIKELMEEVYALVGHFAFDRDDLHISNDKKLAIIENCKNNKYTKFGDYTVQRVETLDGYKFYLSEDKWVMIRPSGTEPVLRVYAQGPTQEEVRNILSATHATLG</sequence>
<dbReference type="GO" id="GO:0005975">
    <property type="term" value="P:carbohydrate metabolic process"/>
    <property type="evidence" value="ECO:0007669"/>
    <property type="project" value="InterPro"/>
</dbReference>
<evidence type="ECO:0000256" key="1">
    <source>
        <dbReference type="ARBA" id="ARBA00001946"/>
    </source>
</evidence>
<dbReference type="InterPro" id="IPR005844">
    <property type="entry name" value="A-D-PHexomutase_a/b/a-I"/>
</dbReference>
<dbReference type="PROSITE" id="PS00710">
    <property type="entry name" value="PGM_PMM"/>
    <property type="match status" value="1"/>
</dbReference>
<evidence type="ECO:0000256" key="5">
    <source>
        <dbReference type="ARBA" id="ARBA00022842"/>
    </source>
</evidence>
<evidence type="ECO:0000313" key="12">
    <source>
        <dbReference type="EMBL" id="CAA6824440.1"/>
    </source>
</evidence>
<accession>A0A6S6U599</accession>
<dbReference type="InterPro" id="IPR036900">
    <property type="entry name" value="A-D-PHexomutase_C_sf"/>
</dbReference>
<feature type="domain" description="Alpha-D-phosphohexomutase alpha/beta/alpha" evidence="9">
    <location>
        <begin position="4"/>
        <end position="133"/>
    </location>
</feature>
<dbReference type="Pfam" id="PF00408">
    <property type="entry name" value="PGM_PMM_IV"/>
    <property type="match status" value="1"/>
</dbReference>
<protein>
    <submittedName>
        <fullName evidence="12">Phosphoglucosamine mutase (EC)</fullName>
        <ecNumber evidence="12">5.4.2.10</ecNumber>
    </submittedName>
</protein>
<dbReference type="SUPFAM" id="SSF55957">
    <property type="entry name" value="Phosphoglucomutase, C-terminal domain"/>
    <property type="match status" value="1"/>
</dbReference>
<dbReference type="InterPro" id="IPR016066">
    <property type="entry name" value="A-D-PHexomutase_CS"/>
</dbReference>
<dbReference type="EC" id="5.4.2.10" evidence="12"/>
<comment type="cofactor">
    <cofactor evidence="1">
        <name>Mg(2+)</name>
        <dbReference type="ChEBI" id="CHEBI:18420"/>
    </cofactor>
</comment>
<dbReference type="Pfam" id="PF02880">
    <property type="entry name" value="PGM_PMM_III"/>
    <property type="match status" value="1"/>
</dbReference>
<reference evidence="12" key="1">
    <citation type="submission" date="2020-01" db="EMBL/GenBank/DDBJ databases">
        <authorList>
            <person name="Meier V. D."/>
            <person name="Meier V D."/>
        </authorList>
    </citation>
    <scope>NUCLEOTIDE SEQUENCE</scope>
    <source>
        <strain evidence="12">HLG_WM_MAG_10</strain>
    </source>
</reference>
<evidence type="ECO:0000256" key="6">
    <source>
        <dbReference type="ARBA" id="ARBA00023235"/>
    </source>
</evidence>
<dbReference type="GO" id="GO:0006166">
    <property type="term" value="P:purine ribonucleoside salvage"/>
    <property type="evidence" value="ECO:0007669"/>
    <property type="project" value="TreeGrafter"/>
</dbReference>
<dbReference type="GO" id="GO:0008966">
    <property type="term" value="F:phosphoglucosamine mutase activity"/>
    <property type="evidence" value="ECO:0007669"/>
    <property type="project" value="UniProtKB-EC"/>
</dbReference>
<dbReference type="GO" id="GO:0008973">
    <property type="term" value="F:phosphopentomutase activity"/>
    <property type="evidence" value="ECO:0007669"/>
    <property type="project" value="TreeGrafter"/>
</dbReference>
<dbReference type="GO" id="GO:0000287">
    <property type="term" value="F:magnesium ion binding"/>
    <property type="evidence" value="ECO:0007669"/>
    <property type="project" value="InterPro"/>
</dbReference>
<keyword evidence="3" id="KW-0597">Phosphoprotein</keyword>
<dbReference type="InterPro" id="IPR005843">
    <property type="entry name" value="A-D-PHexomutase_C"/>
</dbReference>
<dbReference type="PANTHER" id="PTHR45745:SF1">
    <property type="entry name" value="PHOSPHOGLUCOMUTASE 2B-RELATED"/>
    <property type="match status" value="1"/>
</dbReference>
<dbReference type="InterPro" id="IPR005841">
    <property type="entry name" value="Alpha-D-phosphohexomutase_SF"/>
</dbReference>
<evidence type="ECO:0000256" key="7">
    <source>
        <dbReference type="RuleBase" id="RU004326"/>
    </source>
</evidence>
<comment type="similarity">
    <text evidence="2 7">Belongs to the phosphohexose mutase family.</text>
</comment>
<dbReference type="InterPro" id="IPR016055">
    <property type="entry name" value="A-D-PHexomutase_a/b/a-I/II/III"/>
</dbReference>
<evidence type="ECO:0000256" key="3">
    <source>
        <dbReference type="ARBA" id="ARBA00022553"/>
    </source>
</evidence>
<feature type="domain" description="Alpha-D-phosphohexomutase alpha/beta/alpha" evidence="10">
    <location>
        <begin position="162"/>
        <end position="258"/>
    </location>
</feature>
<evidence type="ECO:0000259" key="11">
    <source>
        <dbReference type="Pfam" id="PF02880"/>
    </source>
</evidence>
<dbReference type="Gene3D" id="3.30.310.50">
    <property type="entry name" value="Alpha-D-phosphohexomutase, C-terminal domain"/>
    <property type="match status" value="1"/>
</dbReference>
<dbReference type="PRINTS" id="PR00509">
    <property type="entry name" value="PGMPMM"/>
</dbReference>
<evidence type="ECO:0000259" key="9">
    <source>
        <dbReference type="Pfam" id="PF02878"/>
    </source>
</evidence>
<dbReference type="InterPro" id="IPR005846">
    <property type="entry name" value="A-D-PHexomutase_a/b/a-III"/>
</dbReference>
<dbReference type="PANTHER" id="PTHR45745">
    <property type="entry name" value="PHOSPHOMANNOMUTASE 45A"/>
    <property type="match status" value="1"/>
</dbReference>
<dbReference type="InterPro" id="IPR005845">
    <property type="entry name" value="A-D-PHexomutase_a/b/a-II"/>
</dbReference>
<feature type="domain" description="Alpha-D-phosphohexomutase C-terminal" evidence="8">
    <location>
        <begin position="422"/>
        <end position="457"/>
    </location>
</feature>
<organism evidence="12">
    <name type="scientific">uncultured Aureispira sp</name>
    <dbReference type="NCBI Taxonomy" id="1331704"/>
    <lineage>
        <taxon>Bacteria</taxon>
        <taxon>Pseudomonadati</taxon>
        <taxon>Bacteroidota</taxon>
        <taxon>Saprospiria</taxon>
        <taxon>Saprospirales</taxon>
        <taxon>Saprospiraceae</taxon>
        <taxon>Aureispira</taxon>
        <taxon>environmental samples</taxon>
    </lineage>
</organism>
<keyword evidence="6 12" id="KW-0413">Isomerase</keyword>
<evidence type="ECO:0000256" key="2">
    <source>
        <dbReference type="ARBA" id="ARBA00010231"/>
    </source>
</evidence>